<evidence type="ECO:0000256" key="1">
    <source>
        <dbReference type="ARBA" id="ARBA00000966"/>
    </source>
</evidence>
<dbReference type="InterPro" id="IPR011049">
    <property type="entry name" value="Serralysin-like_metalloprot_C"/>
</dbReference>
<accession>A0A2W7IU04</accession>
<dbReference type="InterPro" id="IPR001919">
    <property type="entry name" value="CBD2"/>
</dbReference>
<keyword evidence="9" id="KW-0326">Glycosidase</keyword>
<dbReference type="Proteomes" id="UP000249688">
    <property type="component" value="Unassembled WGS sequence"/>
</dbReference>
<protein>
    <recommendedName>
        <fullName evidence="2">cellulase</fullName>
        <ecNumber evidence="2">3.2.1.4</ecNumber>
    </recommendedName>
</protein>
<sequence length="931" mass="97072">MSFRYRFAFEDIYSNGFRARVTLFNDGTQAVTGWTLGLAAGFTLGAVYEARSLGGLTFTDAGYNAVIPAGGSVSFGLTGVGASLAPASVTANGQAALAEAVASIADTTVLEGQEGLTAMVFTISLDHATTVPVRFTWRTEDGTATPGTDYEPASGSGTIAAGARSADVTVIVHGDAGFEPAETLILRVTDMSGALQGDTVATGTLRNDDHPPGSAAPGYFATRGGDIIDSAGQAVRLTAVNWFGLETRSFAPDGLYTRNWREMMDQIAETGFNAIRLPFSTELLDGRVTPTNINYALNPDLRGVYGIALIDKIVGYAATLGIRIILDRHRGIAGNGADDSGLWYSSAYDEARWISDWQMLAGRYAGNPTVIGADLHNEPWKGSWGDGDPLHDWRAAAGRAGAAIQAVNPNWLIFVEGVRQVGPANDPASYYWDGGNLSAAGALPVVLPVANHLVYSAHDYPPSIYDQPWFKDAGYPANLPALFDHYWGYLARQGIAPVFLGEFGGRLVTAADRAWIATLTAVLGGDLDANGSHDLAPGAAGVSWAWWAWNPTSGDTGGILLDDWRTVDPVKIATVAALLTSLRPDAAATDGDDVRTGTEGTDVLSGYGGNDLLLGHAGNDSLWGGGGRDLLLGGAGNDALDGGSGVDTALIASLRRQSVVTATTVVGPDGSDTLNAIETLHFQDGWLAIGGTAPAASIARLYLAALGRGPDATGLGFYTEAVASGRVSLDGIAASLLQSAEFQARFGAPNTEGFVTLLYGTVLGRAPDADGLAYWSGLLDGGLARSQAVAGFSESPEFIVGAGVPDAGGLFAPDPAAVEVLRWYETVLNRLPDAAGLSYWIETRAQREIGADFTGSAEFAAVFGVLDTAGFVARIYQNALDRDGDAGGIAYWSWLLDTGTLTRADVAASFAFSEEMTAKITPLVADGVTFA</sequence>
<dbReference type="InterPro" id="IPR008965">
    <property type="entry name" value="CBM2/CBM3_carb-bd_dom_sf"/>
</dbReference>
<dbReference type="EC" id="3.2.1.4" evidence="2"/>
<keyword evidence="6" id="KW-0106">Calcium</keyword>
<dbReference type="InterPro" id="IPR012291">
    <property type="entry name" value="CBM2_carb-bd_dom_sf"/>
</dbReference>
<dbReference type="GO" id="GO:0007154">
    <property type="term" value="P:cell communication"/>
    <property type="evidence" value="ECO:0007669"/>
    <property type="project" value="InterPro"/>
</dbReference>
<dbReference type="Gene3D" id="2.150.10.10">
    <property type="entry name" value="Serralysin-like metalloprotease, C-terminal"/>
    <property type="match status" value="1"/>
</dbReference>
<evidence type="ECO:0000313" key="12">
    <source>
        <dbReference type="EMBL" id="PZW50939.1"/>
    </source>
</evidence>
<dbReference type="PRINTS" id="PR00313">
    <property type="entry name" value="CABNDNGRPT"/>
</dbReference>
<dbReference type="SUPFAM" id="SSF51445">
    <property type="entry name" value="(Trans)glycosidases"/>
    <property type="match status" value="1"/>
</dbReference>
<evidence type="ECO:0000256" key="2">
    <source>
        <dbReference type="ARBA" id="ARBA00012601"/>
    </source>
</evidence>
<keyword evidence="13" id="KW-1185">Reference proteome</keyword>
<evidence type="ECO:0000256" key="4">
    <source>
        <dbReference type="ARBA" id="ARBA00022737"/>
    </source>
</evidence>
<reference evidence="12 13" key="1">
    <citation type="submission" date="2018-06" db="EMBL/GenBank/DDBJ databases">
        <title>Genomic Encyclopedia of Archaeal and Bacterial Type Strains, Phase II (KMG-II): from individual species to whole genera.</title>
        <authorList>
            <person name="Goeker M."/>
        </authorList>
    </citation>
    <scope>NUCLEOTIDE SEQUENCE [LARGE SCALE GENOMIC DNA]</scope>
    <source>
        <strain evidence="12 13">DSM 24525</strain>
    </source>
</reference>
<comment type="catalytic activity">
    <reaction evidence="1">
        <text>Endohydrolysis of (1-&gt;4)-beta-D-glucosidic linkages in cellulose, lichenin and cereal beta-D-glucans.</text>
        <dbReference type="EC" id="3.2.1.4"/>
    </reaction>
</comment>
<evidence type="ECO:0000256" key="6">
    <source>
        <dbReference type="ARBA" id="ARBA00022837"/>
    </source>
</evidence>
<dbReference type="Gene3D" id="1.10.3130.20">
    <property type="entry name" value="Phycobilisome linker domain"/>
    <property type="match status" value="1"/>
</dbReference>
<dbReference type="Gene3D" id="2.60.40.290">
    <property type="match status" value="1"/>
</dbReference>
<dbReference type="AlphaFoldDB" id="A0A2W7IU04"/>
<dbReference type="GO" id="GO:0005509">
    <property type="term" value="F:calcium ion binding"/>
    <property type="evidence" value="ECO:0007669"/>
    <property type="project" value="InterPro"/>
</dbReference>
<keyword evidence="4" id="KW-0677">Repeat</keyword>
<dbReference type="InterPro" id="IPR001343">
    <property type="entry name" value="Hemolysn_Ca-bd"/>
</dbReference>
<dbReference type="PANTHER" id="PTHR35923">
    <property type="entry name" value="MAJOR EXTRACELLULAR ENDOGLUCANASE"/>
    <property type="match status" value="1"/>
</dbReference>
<dbReference type="SMART" id="SM00637">
    <property type="entry name" value="CBD_II"/>
    <property type="match status" value="1"/>
</dbReference>
<keyword evidence="5" id="KW-0378">Hydrolase</keyword>
<keyword evidence="10" id="KW-0624">Polysaccharide degradation</keyword>
<dbReference type="Pfam" id="PF00353">
    <property type="entry name" value="HemolysinCabind"/>
    <property type="match status" value="1"/>
</dbReference>
<dbReference type="SUPFAM" id="SSF51120">
    <property type="entry name" value="beta-Roll"/>
    <property type="match status" value="1"/>
</dbReference>
<dbReference type="InterPro" id="IPR038255">
    <property type="entry name" value="PBS_linker_sf"/>
</dbReference>
<organism evidence="12 13">
    <name type="scientific">Humitalea rosea</name>
    <dbReference type="NCBI Taxonomy" id="990373"/>
    <lineage>
        <taxon>Bacteria</taxon>
        <taxon>Pseudomonadati</taxon>
        <taxon>Pseudomonadota</taxon>
        <taxon>Alphaproteobacteria</taxon>
        <taxon>Acetobacterales</taxon>
        <taxon>Roseomonadaceae</taxon>
        <taxon>Humitalea</taxon>
    </lineage>
</organism>
<gene>
    <name evidence="12" type="ORF">C8P66_101154</name>
</gene>
<evidence type="ECO:0000259" key="11">
    <source>
        <dbReference type="SMART" id="SM00637"/>
    </source>
</evidence>
<keyword evidence="8" id="KW-0119">Carbohydrate metabolism</keyword>
<dbReference type="InterPro" id="IPR038081">
    <property type="entry name" value="CalX-like_sf"/>
</dbReference>
<dbReference type="GO" id="GO:0030245">
    <property type="term" value="P:cellulose catabolic process"/>
    <property type="evidence" value="ECO:0007669"/>
    <property type="project" value="UniProtKB-KW"/>
</dbReference>
<dbReference type="EMBL" id="QKYU01000001">
    <property type="protein sequence ID" value="PZW50939.1"/>
    <property type="molecule type" value="Genomic_DNA"/>
</dbReference>
<dbReference type="GO" id="GO:0008810">
    <property type="term" value="F:cellulase activity"/>
    <property type="evidence" value="ECO:0007669"/>
    <property type="project" value="UniProtKB-EC"/>
</dbReference>
<dbReference type="Gene3D" id="3.20.20.80">
    <property type="entry name" value="Glycosidases"/>
    <property type="match status" value="1"/>
</dbReference>
<proteinExistence type="predicted"/>
<evidence type="ECO:0000313" key="13">
    <source>
        <dbReference type="Proteomes" id="UP000249688"/>
    </source>
</evidence>
<dbReference type="Pfam" id="PF00150">
    <property type="entry name" value="Cellulase"/>
    <property type="match status" value="1"/>
</dbReference>
<dbReference type="Gene3D" id="2.60.40.2030">
    <property type="match status" value="1"/>
</dbReference>
<dbReference type="InterPro" id="IPR025282">
    <property type="entry name" value="DUF4214"/>
</dbReference>
<dbReference type="OrthoDB" id="1153097at2"/>
<dbReference type="PROSITE" id="PS00330">
    <property type="entry name" value="HEMOLYSIN_CALCIUM"/>
    <property type="match status" value="3"/>
</dbReference>
<keyword evidence="3" id="KW-0732">Signal</keyword>
<evidence type="ECO:0000256" key="5">
    <source>
        <dbReference type="ARBA" id="ARBA00022801"/>
    </source>
</evidence>
<dbReference type="PANTHER" id="PTHR35923:SF2">
    <property type="entry name" value="ENDOGLUCANASE"/>
    <property type="match status" value="1"/>
</dbReference>
<dbReference type="Pfam" id="PF00553">
    <property type="entry name" value="CBM_2"/>
    <property type="match status" value="1"/>
</dbReference>
<dbReference type="SUPFAM" id="SSF49384">
    <property type="entry name" value="Carbohydrate-binding domain"/>
    <property type="match status" value="1"/>
</dbReference>
<keyword evidence="7" id="KW-0136">Cellulose degradation</keyword>
<dbReference type="InterPro" id="IPR003644">
    <property type="entry name" value="Calx_beta"/>
</dbReference>
<evidence type="ECO:0000256" key="7">
    <source>
        <dbReference type="ARBA" id="ARBA00023001"/>
    </source>
</evidence>
<dbReference type="Pfam" id="PF13946">
    <property type="entry name" value="DUF4214"/>
    <property type="match status" value="2"/>
</dbReference>
<dbReference type="Pfam" id="PF03160">
    <property type="entry name" value="Calx-beta"/>
    <property type="match status" value="1"/>
</dbReference>
<dbReference type="SUPFAM" id="SSF141072">
    <property type="entry name" value="CalX-like"/>
    <property type="match status" value="1"/>
</dbReference>
<evidence type="ECO:0000256" key="9">
    <source>
        <dbReference type="ARBA" id="ARBA00023295"/>
    </source>
</evidence>
<evidence type="ECO:0000256" key="3">
    <source>
        <dbReference type="ARBA" id="ARBA00022729"/>
    </source>
</evidence>
<dbReference type="GO" id="GO:0016020">
    <property type="term" value="C:membrane"/>
    <property type="evidence" value="ECO:0007669"/>
    <property type="project" value="InterPro"/>
</dbReference>
<dbReference type="InterPro" id="IPR001547">
    <property type="entry name" value="Glyco_hydro_5"/>
</dbReference>
<evidence type="ECO:0000256" key="10">
    <source>
        <dbReference type="ARBA" id="ARBA00023326"/>
    </source>
</evidence>
<dbReference type="InterPro" id="IPR017853">
    <property type="entry name" value="GH"/>
</dbReference>
<comment type="caution">
    <text evidence="12">The sequence shown here is derived from an EMBL/GenBank/DDBJ whole genome shotgun (WGS) entry which is preliminary data.</text>
</comment>
<dbReference type="GO" id="GO:0030247">
    <property type="term" value="F:polysaccharide binding"/>
    <property type="evidence" value="ECO:0007669"/>
    <property type="project" value="InterPro"/>
</dbReference>
<dbReference type="InterPro" id="IPR018511">
    <property type="entry name" value="Hemolysin-typ_Ca-bd_CS"/>
</dbReference>
<name>A0A2W7IU04_9PROT</name>
<feature type="domain" description="CBM2" evidence="11">
    <location>
        <begin position="5"/>
        <end position="96"/>
    </location>
</feature>
<dbReference type="RefSeq" id="WP_111396223.1">
    <property type="nucleotide sequence ID" value="NZ_QKYU01000001.1"/>
</dbReference>
<evidence type="ECO:0000256" key="8">
    <source>
        <dbReference type="ARBA" id="ARBA00023277"/>
    </source>
</evidence>